<evidence type="ECO:0000256" key="4">
    <source>
        <dbReference type="ARBA" id="ARBA00022989"/>
    </source>
</evidence>
<comment type="caution">
    <text evidence="8">The sequence shown here is derived from an EMBL/GenBank/DDBJ whole genome shotgun (WGS) entry which is preliminary data.</text>
</comment>
<evidence type="ECO:0000256" key="5">
    <source>
        <dbReference type="ARBA" id="ARBA00023136"/>
    </source>
</evidence>
<feature type="transmembrane region" description="Helical" evidence="6">
    <location>
        <begin position="124"/>
        <end position="146"/>
    </location>
</feature>
<feature type="transmembrane region" description="Helical" evidence="6">
    <location>
        <begin position="267"/>
        <end position="284"/>
    </location>
</feature>
<dbReference type="AlphaFoldDB" id="A0A4Q6XMQ1"/>
<dbReference type="Proteomes" id="UP000292085">
    <property type="component" value="Unassembled WGS sequence"/>
</dbReference>
<dbReference type="GO" id="GO:0016020">
    <property type="term" value="C:membrane"/>
    <property type="evidence" value="ECO:0007669"/>
    <property type="project" value="UniProtKB-SubCell"/>
</dbReference>
<dbReference type="SUPFAM" id="SSF103481">
    <property type="entry name" value="Multidrug resistance efflux transporter EmrE"/>
    <property type="match status" value="2"/>
</dbReference>
<feature type="transmembrane region" description="Helical" evidence="6">
    <location>
        <begin position="42"/>
        <end position="59"/>
    </location>
</feature>
<feature type="transmembrane region" description="Helical" evidence="6">
    <location>
        <begin position="212"/>
        <end position="235"/>
    </location>
</feature>
<gene>
    <name evidence="8" type="ORF">EWE75_19015</name>
</gene>
<feature type="domain" description="EamA" evidence="7">
    <location>
        <begin position="14"/>
        <end position="140"/>
    </location>
</feature>
<keyword evidence="4 6" id="KW-1133">Transmembrane helix</keyword>
<evidence type="ECO:0000256" key="3">
    <source>
        <dbReference type="ARBA" id="ARBA00022692"/>
    </source>
</evidence>
<reference evidence="8 9" key="1">
    <citation type="submission" date="2019-02" db="EMBL/GenBank/DDBJ databases">
        <authorList>
            <person name="Li Y."/>
        </authorList>
    </citation>
    <scope>NUCLEOTIDE SEQUENCE [LARGE SCALE GENOMIC DNA]</scope>
    <source>
        <strain evidence="8 9">3-7</strain>
    </source>
</reference>
<dbReference type="EMBL" id="SGIS01000036">
    <property type="protein sequence ID" value="RZF61181.1"/>
    <property type="molecule type" value="Genomic_DNA"/>
</dbReference>
<sequence>MMKPPSPAIAFAVATLGIAVFSSMDAVMKGLALAIGAYNAILWRSLAGTLITGAIFLAARTPWPTRAVLRVHLLRGGISAAMTILFFWGLARVPMAQAVALTFVAPLAALLLAAVLLHERIGRGTLIGSGVALAGIAIIFAGQARAAIGPEALLGSFAVLGSALCYAWNIILMRQQALVAKPVEIAFFQTTIVAAIFLAAAPVFGTPPAVRYWPALVGAAALATTSLMLLSWAYARGRASDLAPSEYTGFVWASLLGWLVFSERLSPYTLGGAALIIVGCVAGLRARPRTPLLETSL</sequence>
<dbReference type="OrthoDB" id="7818056at2"/>
<evidence type="ECO:0000313" key="9">
    <source>
        <dbReference type="Proteomes" id="UP000292085"/>
    </source>
</evidence>
<comment type="subcellular location">
    <subcellularLocation>
        <location evidence="1">Membrane</location>
        <topology evidence="1">Multi-pass membrane protein</topology>
    </subcellularLocation>
</comment>
<evidence type="ECO:0000259" key="7">
    <source>
        <dbReference type="Pfam" id="PF00892"/>
    </source>
</evidence>
<feature type="transmembrane region" description="Helical" evidence="6">
    <location>
        <begin position="152"/>
        <end position="173"/>
    </location>
</feature>
<evidence type="ECO:0000256" key="6">
    <source>
        <dbReference type="SAM" id="Phobius"/>
    </source>
</evidence>
<dbReference type="PANTHER" id="PTHR22911">
    <property type="entry name" value="ACYL-MALONYL CONDENSING ENZYME-RELATED"/>
    <property type="match status" value="1"/>
</dbReference>
<accession>A0A4Q6XMQ1</accession>
<comment type="similarity">
    <text evidence="2">Belongs to the drug/metabolite transporter (DMT) superfamily. 10 TMS drug/metabolite exporter (DME) (TC 2.A.7.3) family.</text>
</comment>
<dbReference type="InterPro" id="IPR000620">
    <property type="entry name" value="EamA_dom"/>
</dbReference>
<name>A0A4Q6XMQ1_9SPHN</name>
<keyword evidence="3 6" id="KW-0812">Transmembrane</keyword>
<keyword evidence="5 6" id="KW-0472">Membrane</keyword>
<evidence type="ECO:0000256" key="2">
    <source>
        <dbReference type="ARBA" id="ARBA00009853"/>
    </source>
</evidence>
<organism evidence="8 9">
    <name type="scientific">Sphingomonas populi</name>
    <dbReference type="NCBI Taxonomy" id="2484750"/>
    <lineage>
        <taxon>Bacteria</taxon>
        <taxon>Pseudomonadati</taxon>
        <taxon>Pseudomonadota</taxon>
        <taxon>Alphaproteobacteria</taxon>
        <taxon>Sphingomonadales</taxon>
        <taxon>Sphingomonadaceae</taxon>
        <taxon>Sphingomonas</taxon>
    </lineage>
</organism>
<evidence type="ECO:0000313" key="8">
    <source>
        <dbReference type="EMBL" id="RZF61181.1"/>
    </source>
</evidence>
<feature type="transmembrane region" description="Helical" evidence="6">
    <location>
        <begin position="185"/>
        <end position="206"/>
    </location>
</feature>
<feature type="transmembrane region" description="Helical" evidence="6">
    <location>
        <begin position="96"/>
        <end position="117"/>
    </location>
</feature>
<dbReference type="Gene3D" id="1.10.3730.20">
    <property type="match status" value="1"/>
</dbReference>
<protein>
    <submittedName>
        <fullName evidence="8">DMT family transporter</fullName>
    </submittedName>
</protein>
<feature type="transmembrane region" description="Helical" evidence="6">
    <location>
        <begin position="242"/>
        <end position="261"/>
    </location>
</feature>
<dbReference type="PANTHER" id="PTHR22911:SF6">
    <property type="entry name" value="SOLUTE CARRIER FAMILY 35 MEMBER G1"/>
    <property type="match status" value="1"/>
</dbReference>
<keyword evidence="9" id="KW-1185">Reference proteome</keyword>
<dbReference type="Pfam" id="PF00892">
    <property type="entry name" value="EamA"/>
    <property type="match status" value="2"/>
</dbReference>
<feature type="transmembrane region" description="Helical" evidence="6">
    <location>
        <begin position="71"/>
        <end position="90"/>
    </location>
</feature>
<evidence type="ECO:0000256" key="1">
    <source>
        <dbReference type="ARBA" id="ARBA00004141"/>
    </source>
</evidence>
<dbReference type="InterPro" id="IPR037185">
    <property type="entry name" value="EmrE-like"/>
</dbReference>
<proteinExistence type="inferred from homology"/>
<feature type="domain" description="EamA" evidence="7">
    <location>
        <begin position="154"/>
        <end position="281"/>
    </location>
</feature>